<evidence type="ECO:0000256" key="5">
    <source>
        <dbReference type="ARBA" id="ARBA00022450"/>
    </source>
</evidence>
<dbReference type="PANTHER" id="PTHR20863:SF28">
    <property type="entry name" value="ACYL CARRIER PROTEIN, MITOCHONDRIAL"/>
    <property type="match status" value="1"/>
</dbReference>
<name>A0AAV2TIL6_CALDB</name>
<dbReference type="EMBL" id="CAXLJL010000256">
    <property type="protein sequence ID" value="CAL5135262.1"/>
    <property type="molecule type" value="Genomic_DNA"/>
</dbReference>
<dbReference type="FunFam" id="1.10.1200.10:FF:000003">
    <property type="entry name" value="Acyl carrier protein"/>
    <property type="match status" value="1"/>
</dbReference>
<keyword evidence="6 14" id="KW-0444">Lipid biosynthesis</keyword>
<dbReference type="GO" id="GO:0000035">
    <property type="term" value="F:acyl binding"/>
    <property type="evidence" value="ECO:0007669"/>
    <property type="project" value="TreeGrafter"/>
</dbReference>
<evidence type="ECO:0000256" key="2">
    <source>
        <dbReference type="ARBA" id="ARBA00005194"/>
    </source>
</evidence>
<dbReference type="PROSITE" id="PS50075">
    <property type="entry name" value="CARRIER"/>
    <property type="match status" value="1"/>
</dbReference>
<evidence type="ECO:0000256" key="8">
    <source>
        <dbReference type="ARBA" id="ARBA00022832"/>
    </source>
</evidence>
<comment type="similarity">
    <text evidence="3">Belongs to the acyl carrier protein (ACP) family.</text>
</comment>
<keyword evidence="12" id="KW-0496">Mitochondrion</keyword>
<keyword evidence="13 14" id="KW-0275">Fatty acid biosynthesis</keyword>
<evidence type="ECO:0000256" key="9">
    <source>
        <dbReference type="ARBA" id="ARBA00022946"/>
    </source>
</evidence>
<dbReference type="GO" id="GO:0005739">
    <property type="term" value="C:mitochondrion"/>
    <property type="evidence" value="ECO:0007669"/>
    <property type="project" value="UniProtKB-SubCell"/>
</dbReference>
<keyword evidence="5 14" id="KW-0596">Phosphopantetheine</keyword>
<dbReference type="InterPro" id="IPR009081">
    <property type="entry name" value="PP-bd_ACP"/>
</dbReference>
<evidence type="ECO:0000256" key="7">
    <source>
        <dbReference type="ARBA" id="ARBA00022553"/>
    </source>
</evidence>
<keyword evidence="9" id="KW-0809">Transit peptide</keyword>
<dbReference type="GO" id="GO:0000036">
    <property type="term" value="F:acyl carrier activity"/>
    <property type="evidence" value="ECO:0007669"/>
    <property type="project" value="TreeGrafter"/>
</dbReference>
<reference evidence="16" key="1">
    <citation type="submission" date="2024-06" db="EMBL/GenBank/DDBJ databases">
        <authorList>
            <person name="Liu X."/>
            <person name="Lenzi L."/>
            <person name="Haldenby T S."/>
            <person name="Uol C."/>
        </authorList>
    </citation>
    <scope>NUCLEOTIDE SEQUENCE</scope>
</reference>
<proteinExistence type="inferred from homology"/>
<dbReference type="Proteomes" id="UP001497525">
    <property type="component" value="Unassembled WGS sequence"/>
</dbReference>
<feature type="domain" description="Carrier" evidence="15">
    <location>
        <begin position="70"/>
        <end position="145"/>
    </location>
</feature>
<evidence type="ECO:0000256" key="1">
    <source>
        <dbReference type="ARBA" id="ARBA00004173"/>
    </source>
</evidence>
<dbReference type="AlphaFoldDB" id="A0AAV2TIL6"/>
<dbReference type="SUPFAM" id="SSF47336">
    <property type="entry name" value="ACP-like"/>
    <property type="match status" value="1"/>
</dbReference>
<gene>
    <name evidence="16" type="ORF">CDAUBV1_LOCUS9432</name>
</gene>
<keyword evidence="10" id="KW-0249">Electron transport</keyword>
<evidence type="ECO:0000313" key="16">
    <source>
        <dbReference type="EMBL" id="CAL5135262.1"/>
    </source>
</evidence>
<evidence type="ECO:0000256" key="4">
    <source>
        <dbReference type="ARBA" id="ARBA00022448"/>
    </source>
</evidence>
<evidence type="ECO:0000259" key="15">
    <source>
        <dbReference type="PROSITE" id="PS50075"/>
    </source>
</evidence>
<evidence type="ECO:0000256" key="13">
    <source>
        <dbReference type="ARBA" id="ARBA00023160"/>
    </source>
</evidence>
<evidence type="ECO:0000256" key="10">
    <source>
        <dbReference type="ARBA" id="ARBA00022982"/>
    </source>
</evidence>
<evidence type="ECO:0000256" key="12">
    <source>
        <dbReference type="ARBA" id="ARBA00023128"/>
    </source>
</evidence>
<evidence type="ECO:0000256" key="14">
    <source>
        <dbReference type="RuleBase" id="RU000722"/>
    </source>
</evidence>
<evidence type="ECO:0000256" key="6">
    <source>
        <dbReference type="ARBA" id="ARBA00022516"/>
    </source>
</evidence>
<keyword evidence="8" id="KW-0276">Fatty acid metabolism</keyword>
<dbReference type="Pfam" id="PF00550">
    <property type="entry name" value="PP-binding"/>
    <property type="match status" value="1"/>
</dbReference>
<keyword evidence="4" id="KW-0813">Transport</keyword>
<protein>
    <recommendedName>
        <fullName evidence="14">Acyl carrier protein</fullName>
    </recommendedName>
</protein>
<comment type="function">
    <text evidence="14">Carrier of the growing fatty acid chain in fatty acid biosynthesis.</text>
</comment>
<evidence type="ECO:0000256" key="11">
    <source>
        <dbReference type="ARBA" id="ARBA00023098"/>
    </source>
</evidence>
<organism evidence="16 17">
    <name type="scientific">Calicophoron daubneyi</name>
    <name type="common">Rumen fluke</name>
    <name type="synonym">Paramphistomum daubneyi</name>
    <dbReference type="NCBI Taxonomy" id="300641"/>
    <lineage>
        <taxon>Eukaryota</taxon>
        <taxon>Metazoa</taxon>
        <taxon>Spiralia</taxon>
        <taxon>Lophotrochozoa</taxon>
        <taxon>Platyhelminthes</taxon>
        <taxon>Trematoda</taxon>
        <taxon>Digenea</taxon>
        <taxon>Plagiorchiida</taxon>
        <taxon>Pronocephalata</taxon>
        <taxon>Paramphistomoidea</taxon>
        <taxon>Paramphistomidae</taxon>
        <taxon>Calicophoron</taxon>
    </lineage>
</organism>
<dbReference type="InterPro" id="IPR003231">
    <property type="entry name" value="ACP"/>
</dbReference>
<dbReference type="PANTHER" id="PTHR20863">
    <property type="entry name" value="ACYL CARRIER PROTEIN"/>
    <property type="match status" value="1"/>
</dbReference>
<comment type="pathway">
    <text evidence="2">Lipid metabolism; fatty acid biosynthesis.</text>
</comment>
<evidence type="ECO:0000313" key="17">
    <source>
        <dbReference type="Proteomes" id="UP001497525"/>
    </source>
</evidence>
<comment type="subcellular location">
    <subcellularLocation>
        <location evidence="1">Mitochondrion</location>
    </subcellularLocation>
</comment>
<keyword evidence="11" id="KW-0443">Lipid metabolism</keyword>
<accession>A0AAV2TIL6</accession>
<evidence type="ECO:0000256" key="3">
    <source>
        <dbReference type="ARBA" id="ARBA00010930"/>
    </source>
</evidence>
<keyword evidence="7" id="KW-0597">Phosphoprotein</keyword>
<sequence length="152" mass="17049">MAFPARSISRLISPSVLRAAHLLARPLTTATARFPITSRPLLQLLPFQSCSPIALQLQPKRFIKPGLTRDSVKDTVLAVCSEFDKIPADKLTLDSKFITDLGLDSLDHIEIIMQLEDEFWLEIPDVEAEKMHTPRDIIEHVCSMAAKAEPFE</sequence>
<dbReference type="InterPro" id="IPR036736">
    <property type="entry name" value="ACP-like_sf"/>
</dbReference>
<dbReference type="HAMAP" id="MF_01217">
    <property type="entry name" value="Acyl_carrier"/>
    <property type="match status" value="1"/>
</dbReference>
<dbReference type="Gene3D" id="1.10.1200.10">
    <property type="entry name" value="ACP-like"/>
    <property type="match status" value="1"/>
</dbReference>
<comment type="caution">
    <text evidence="16">The sequence shown here is derived from an EMBL/GenBank/DDBJ whole genome shotgun (WGS) entry which is preliminary data.</text>
</comment>